<evidence type="ECO:0000256" key="1">
    <source>
        <dbReference type="SAM" id="MobiDB-lite"/>
    </source>
</evidence>
<dbReference type="AlphaFoldDB" id="A0A5K7YD87"/>
<dbReference type="KEGG" id="dalk:DSCA_13720"/>
<evidence type="ECO:0000313" key="3">
    <source>
        <dbReference type="EMBL" id="BBO67442.1"/>
    </source>
</evidence>
<protein>
    <recommendedName>
        <fullName evidence="5">Prepilin-type N-terminal cleavage/methylation domain-containing protein</fullName>
    </recommendedName>
</protein>
<evidence type="ECO:0000313" key="4">
    <source>
        <dbReference type="Proteomes" id="UP000427906"/>
    </source>
</evidence>
<accession>A0A5K7YD87</accession>
<name>A0A5K7YD87_9BACT</name>
<feature type="compositionally biased region" description="Polar residues" evidence="1">
    <location>
        <begin position="1"/>
        <end position="13"/>
    </location>
</feature>
<sequence>MTDPTCQDRTSSPPAVHPQASADDPSKIKCPGDRAFTLVEMIVVTALISIMLVVAIPRLDGGLFSDGGDETARWIIANVRRLKETAIVDQKVYQLNVSPDVRRLWVTEAGMPDDDAEAAREDGYLLPRGVTIDHVAFSQTERFTSGTIPIGFYPRGFSDKAVIRIRTGDGDRLAFFIEPFLPGARMVMGSEGW</sequence>
<proteinExistence type="predicted"/>
<organism evidence="3 4">
    <name type="scientific">Desulfosarcina alkanivorans</name>
    <dbReference type="NCBI Taxonomy" id="571177"/>
    <lineage>
        <taxon>Bacteria</taxon>
        <taxon>Pseudomonadati</taxon>
        <taxon>Thermodesulfobacteriota</taxon>
        <taxon>Desulfobacteria</taxon>
        <taxon>Desulfobacterales</taxon>
        <taxon>Desulfosarcinaceae</taxon>
        <taxon>Desulfosarcina</taxon>
    </lineage>
</organism>
<dbReference type="Pfam" id="PF07963">
    <property type="entry name" value="N_methyl"/>
    <property type="match status" value="1"/>
</dbReference>
<keyword evidence="4" id="KW-1185">Reference proteome</keyword>
<feature type="region of interest" description="Disordered" evidence="1">
    <location>
        <begin position="1"/>
        <end position="27"/>
    </location>
</feature>
<dbReference type="NCBIfam" id="TIGR02532">
    <property type="entry name" value="IV_pilin_GFxxxE"/>
    <property type="match status" value="1"/>
</dbReference>
<keyword evidence="2" id="KW-0472">Membrane</keyword>
<feature type="transmembrane region" description="Helical" evidence="2">
    <location>
        <begin position="35"/>
        <end position="56"/>
    </location>
</feature>
<evidence type="ECO:0008006" key="5">
    <source>
        <dbReference type="Google" id="ProtNLM"/>
    </source>
</evidence>
<dbReference type="SUPFAM" id="SSF54523">
    <property type="entry name" value="Pili subunits"/>
    <property type="match status" value="1"/>
</dbReference>
<reference evidence="3 4" key="1">
    <citation type="submission" date="2019-11" db="EMBL/GenBank/DDBJ databases">
        <title>Comparative genomics of hydrocarbon-degrading Desulfosarcina strains.</title>
        <authorList>
            <person name="Watanabe M."/>
            <person name="Kojima H."/>
            <person name="Fukui M."/>
        </authorList>
    </citation>
    <scope>NUCLEOTIDE SEQUENCE [LARGE SCALE GENOMIC DNA]</scope>
    <source>
        <strain evidence="3 4">PL12</strain>
    </source>
</reference>
<dbReference type="Proteomes" id="UP000427906">
    <property type="component" value="Chromosome"/>
</dbReference>
<evidence type="ECO:0000256" key="2">
    <source>
        <dbReference type="SAM" id="Phobius"/>
    </source>
</evidence>
<dbReference type="InterPro" id="IPR012902">
    <property type="entry name" value="N_methyl_site"/>
</dbReference>
<dbReference type="EMBL" id="AP021874">
    <property type="protein sequence ID" value="BBO67442.1"/>
    <property type="molecule type" value="Genomic_DNA"/>
</dbReference>
<keyword evidence="2" id="KW-1133">Transmembrane helix</keyword>
<gene>
    <name evidence="3" type="ORF">DSCA_13720</name>
</gene>
<dbReference type="InterPro" id="IPR045584">
    <property type="entry name" value="Pilin-like"/>
</dbReference>
<keyword evidence="2" id="KW-0812">Transmembrane</keyword>
<dbReference type="RefSeq" id="WP_167527640.1">
    <property type="nucleotide sequence ID" value="NZ_AP021874.1"/>
</dbReference>